<protein>
    <submittedName>
        <fullName evidence="2">Uncharacterized protein</fullName>
    </submittedName>
</protein>
<evidence type="ECO:0000313" key="2">
    <source>
        <dbReference type="EMBL" id="SHL14063.1"/>
    </source>
</evidence>
<keyword evidence="3" id="KW-1185">Reference proteome</keyword>
<dbReference type="OrthoDB" id="9795599at2"/>
<dbReference type="SUPFAM" id="SSF54913">
    <property type="entry name" value="GlnB-like"/>
    <property type="match status" value="2"/>
</dbReference>
<dbReference type="InterPro" id="IPR011322">
    <property type="entry name" value="N-reg_PII-like_a/b"/>
</dbReference>
<dbReference type="PANTHER" id="PTHR35983">
    <property type="entry name" value="UPF0166 PROTEIN TM_0021"/>
    <property type="match status" value="1"/>
</dbReference>
<organism evidence="2 3">
    <name type="scientific">Alicyclobacillus tolerans</name>
    <dbReference type="NCBI Taxonomy" id="90970"/>
    <lineage>
        <taxon>Bacteria</taxon>
        <taxon>Bacillati</taxon>
        <taxon>Bacillota</taxon>
        <taxon>Bacilli</taxon>
        <taxon>Bacillales</taxon>
        <taxon>Alicyclobacillaceae</taxon>
        <taxon>Alicyclobacillus</taxon>
    </lineage>
</organism>
<proteinExistence type="inferred from homology"/>
<evidence type="ECO:0000313" key="3">
    <source>
        <dbReference type="Proteomes" id="UP000184016"/>
    </source>
</evidence>
<dbReference type="Proteomes" id="UP000184016">
    <property type="component" value="Unassembled WGS sequence"/>
</dbReference>
<dbReference type="Gene3D" id="3.30.70.120">
    <property type="match status" value="2"/>
</dbReference>
<evidence type="ECO:0000256" key="1">
    <source>
        <dbReference type="ARBA" id="ARBA00010554"/>
    </source>
</evidence>
<dbReference type="Pfam" id="PF02641">
    <property type="entry name" value="DUF190"/>
    <property type="match status" value="2"/>
</dbReference>
<dbReference type="EMBL" id="FRAF01000044">
    <property type="protein sequence ID" value="SHL14063.1"/>
    <property type="molecule type" value="Genomic_DNA"/>
</dbReference>
<reference evidence="3" key="1">
    <citation type="submission" date="2016-11" db="EMBL/GenBank/DDBJ databases">
        <authorList>
            <person name="Varghese N."/>
            <person name="Submissions S."/>
        </authorList>
    </citation>
    <scope>NUCLEOTIDE SEQUENCE [LARGE SCALE GENOMIC DNA]</scope>
    <source>
        <strain evidence="3">USBA-503</strain>
    </source>
</reference>
<sequence>MMNHRLLRIVVGELEGRKARVLYQEIFTWLQKWELDYIVVLRANEGLGDKDDIRSQVIEDISFNDLPIIVEAIGTRESIEPILSEIKKNIPYGEVGIMEAYRIHEGESVLPNYDYWMIKVYVKEESHGIKPANYEKILELFRENHLSWSTVTKGIEGFGEDRKIVKNSFFSWQSHIPVVVEAIGPVHTIQKIIPSLKEIDSHEMVVAIPIQLVLNR</sequence>
<dbReference type="InterPro" id="IPR015867">
    <property type="entry name" value="N-reg_PII/ATP_PRibTrfase_C"/>
</dbReference>
<dbReference type="PANTHER" id="PTHR35983:SF1">
    <property type="entry name" value="UPF0166 PROTEIN TM_0021"/>
    <property type="match status" value="1"/>
</dbReference>
<dbReference type="STRING" id="1830138.SAMN05443507_1442"/>
<accession>A0A1M6Y7A9</accession>
<dbReference type="AlphaFoldDB" id="A0A1M6Y7A9"/>
<comment type="similarity">
    <text evidence="1">Belongs to the UPF0166 family.</text>
</comment>
<gene>
    <name evidence="2" type="ORF">SAMN05443507_1442</name>
</gene>
<dbReference type="InterPro" id="IPR003793">
    <property type="entry name" value="UPF0166"/>
</dbReference>
<name>A0A1M6Y7A9_9BACL</name>